<sequence>MDDGDISLSPTTVFMLRDAYMCMWLYHYQTPNTLNQSCCHGKVQNIVIYSGNTNVSSFITCEVHTHTEQKALAEVGAQQVIPALVRYLGN</sequence>
<proteinExistence type="predicted"/>
<dbReference type="EMBL" id="CH476631">
    <property type="protein sequence ID" value="EDN92306.1"/>
    <property type="molecule type" value="Genomic_DNA"/>
</dbReference>
<protein>
    <submittedName>
        <fullName evidence="1">Uncharacterized protein</fullName>
    </submittedName>
</protein>
<organism evidence="1 2">
    <name type="scientific">Sclerotinia sclerotiorum (strain ATCC 18683 / 1980 / Ss-1)</name>
    <name type="common">White mold</name>
    <name type="synonym">Whetzelinia sclerotiorum</name>
    <dbReference type="NCBI Taxonomy" id="665079"/>
    <lineage>
        <taxon>Eukaryota</taxon>
        <taxon>Fungi</taxon>
        <taxon>Dikarya</taxon>
        <taxon>Ascomycota</taxon>
        <taxon>Pezizomycotina</taxon>
        <taxon>Leotiomycetes</taxon>
        <taxon>Helotiales</taxon>
        <taxon>Sclerotiniaceae</taxon>
        <taxon>Sclerotinia</taxon>
    </lineage>
</organism>
<gene>
    <name evidence="1" type="ORF">SS1G_08169</name>
</gene>
<dbReference type="InParanoid" id="A7ES64"/>
<dbReference type="AlphaFoldDB" id="A7ES64"/>
<dbReference type="GeneID" id="5486551"/>
<dbReference type="Proteomes" id="UP000001312">
    <property type="component" value="Unassembled WGS sequence"/>
</dbReference>
<evidence type="ECO:0000313" key="1">
    <source>
        <dbReference type="EMBL" id="EDN92306.1"/>
    </source>
</evidence>
<dbReference type="HOGENOM" id="CLU_2442205_0_0_1"/>
<name>A7ES64_SCLS1</name>
<reference evidence="2" key="1">
    <citation type="journal article" date="2011" name="PLoS Genet.">
        <title>Genomic analysis of the necrotrophic fungal pathogens Sclerotinia sclerotiorum and Botrytis cinerea.</title>
        <authorList>
            <person name="Amselem J."/>
            <person name="Cuomo C.A."/>
            <person name="van Kan J.A."/>
            <person name="Viaud M."/>
            <person name="Benito E.P."/>
            <person name="Couloux A."/>
            <person name="Coutinho P.M."/>
            <person name="de Vries R.P."/>
            <person name="Dyer P.S."/>
            <person name="Fillinger S."/>
            <person name="Fournier E."/>
            <person name="Gout L."/>
            <person name="Hahn M."/>
            <person name="Kohn L."/>
            <person name="Lapalu N."/>
            <person name="Plummer K.M."/>
            <person name="Pradier J.M."/>
            <person name="Quevillon E."/>
            <person name="Sharon A."/>
            <person name="Simon A."/>
            <person name="ten Have A."/>
            <person name="Tudzynski B."/>
            <person name="Tudzynski P."/>
            <person name="Wincker P."/>
            <person name="Andrew M."/>
            <person name="Anthouard V."/>
            <person name="Beever R.E."/>
            <person name="Beffa R."/>
            <person name="Benoit I."/>
            <person name="Bouzid O."/>
            <person name="Brault B."/>
            <person name="Chen Z."/>
            <person name="Choquer M."/>
            <person name="Collemare J."/>
            <person name="Cotton P."/>
            <person name="Danchin E.G."/>
            <person name="Da Silva C."/>
            <person name="Gautier A."/>
            <person name="Giraud C."/>
            <person name="Giraud T."/>
            <person name="Gonzalez C."/>
            <person name="Grossetete S."/>
            <person name="Guldener U."/>
            <person name="Henrissat B."/>
            <person name="Howlett B.J."/>
            <person name="Kodira C."/>
            <person name="Kretschmer M."/>
            <person name="Lappartient A."/>
            <person name="Leroch M."/>
            <person name="Levis C."/>
            <person name="Mauceli E."/>
            <person name="Neuveglise C."/>
            <person name="Oeser B."/>
            <person name="Pearson M."/>
            <person name="Poulain J."/>
            <person name="Poussereau N."/>
            <person name="Quesneville H."/>
            <person name="Rascle C."/>
            <person name="Schumacher J."/>
            <person name="Segurens B."/>
            <person name="Sexton A."/>
            <person name="Silva E."/>
            <person name="Sirven C."/>
            <person name="Soanes D.M."/>
            <person name="Talbot N.J."/>
            <person name="Templeton M."/>
            <person name="Yandava C."/>
            <person name="Yarden O."/>
            <person name="Zeng Q."/>
            <person name="Rollins J.A."/>
            <person name="Lebrun M.H."/>
            <person name="Dickman M."/>
        </authorList>
    </citation>
    <scope>NUCLEOTIDE SEQUENCE [LARGE SCALE GENOMIC DNA]</scope>
    <source>
        <strain evidence="2">ATCC 18683 / 1980 / Ss-1</strain>
    </source>
</reference>
<dbReference type="KEGG" id="ssl:SS1G_08169"/>
<dbReference type="RefSeq" id="XP_001590429.1">
    <property type="nucleotide sequence ID" value="XM_001590379.1"/>
</dbReference>
<accession>A7ES64</accession>
<evidence type="ECO:0000313" key="2">
    <source>
        <dbReference type="Proteomes" id="UP000001312"/>
    </source>
</evidence>
<keyword evidence="2" id="KW-1185">Reference proteome</keyword>